<accession>G5DX57</accession>
<feature type="non-terminal residue" evidence="2">
    <location>
        <position position="362"/>
    </location>
</feature>
<proteinExistence type="evidence at transcript level"/>
<reference evidence="2" key="1">
    <citation type="journal article" date="2011" name="Curr. Biol.">
        <title>Preservation of the y transcriptome in a 10-million-year-old plant sex chromosome system.</title>
        <authorList>
            <person name="Bergero R."/>
            <person name="Charlesworth D."/>
        </authorList>
    </citation>
    <scope>NUCLEOTIDE SEQUENCE</scope>
    <source>
        <tissue evidence="2">Male and female bud flowers</tissue>
    </source>
</reference>
<evidence type="ECO:0000256" key="1">
    <source>
        <dbReference type="SAM" id="MobiDB-lite"/>
    </source>
</evidence>
<dbReference type="PANTHER" id="PTHR35477">
    <property type="entry name" value="OS06G0728500 PROTEIN"/>
    <property type="match status" value="1"/>
</dbReference>
<dbReference type="EMBL" id="JO495643">
    <property type="protein sequence ID" value="AEL99104.1"/>
    <property type="molecule type" value="mRNA"/>
</dbReference>
<name>G5DX57_SILLA</name>
<protein>
    <submittedName>
        <fullName evidence="2">Uncharacterized protein</fullName>
    </submittedName>
</protein>
<dbReference type="PANTHER" id="PTHR35477:SF1">
    <property type="entry name" value="OS06G0728500 PROTEIN"/>
    <property type="match status" value="1"/>
</dbReference>
<feature type="compositionally biased region" description="Basic residues" evidence="1">
    <location>
        <begin position="286"/>
        <end position="296"/>
    </location>
</feature>
<feature type="region of interest" description="Disordered" evidence="1">
    <location>
        <begin position="183"/>
        <end position="339"/>
    </location>
</feature>
<feature type="compositionally biased region" description="Polar residues" evidence="1">
    <location>
        <begin position="325"/>
        <end position="334"/>
    </location>
</feature>
<feature type="compositionally biased region" description="Polar residues" evidence="1">
    <location>
        <begin position="208"/>
        <end position="223"/>
    </location>
</feature>
<sequence>MDSNGCDANQFDADVRLPPRKRLLAGLKKQSCLESTSQCSQENSSSQSLSPSLNASIVQSPMSEFDMRLNDLLKSYKNGPNMSPEEIAIAAESSACAAARSAEAARAVAEEKAAIAAKAVAAAKTALDLVALGSEETSSRSKHQKRNKLKKHVPVELLYNNYNPLESCGADEELAMRLHRTMNSSPRISKHSSGSDSRSHKHKKLKISSPNDKSSIYNGTTVADENVKLPPECNGHGKGGMEIEESNEKVSKCSKDDEVEVDSGEGESSQPQEKKSEGYDDLCVNGRKRGRVKQKKLPLNVLSSKDQANPKEELIIRARTDKSTSRQLASSDNVSPMEVTPTWKCHDFKVSQCIKQDKLVES</sequence>
<feature type="compositionally biased region" description="Basic and acidic residues" evidence="1">
    <location>
        <begin position="246"/>
        <end position="256"/>
    </location>
</feature>
<feature type="compositionally biased region" description="Basic and acidic residues" evidence="1">
    <location>
        <begin position="308"/>
        <end position="324"/>
    </location>
</feature>
<organism evidence="2">
    <name type="scientific">Silene latifolia</name>
    <name type="common">White campion</name>
    <name type="synonym">Bladder campion</name>
    <dbReference type="NCBI Taxonomy" id="37657"/>
    <lineage>
        <taxon>Eukaryota</taxon>
        <taxon>Viridiplantae</taxon>
        <taxon>Streptophyta</taxon>
        <taxon>Embryophyta</taxon>
        <taxon>Tracheophyta</taxon>
        <taxon>Spermatophyta</taxon>
        <taxon>Magnoliopsida</taxon>
        <taxon>eudicotyledons</taxon>
        <taxon>Gunneridae</taxon>
        <taxon>Pentapetalae</taxon>
        <taxon>Caryophyllales</taxon>
        <taxon>Caryophyllaceae</taxon>
        <taxon>Sileneae</taxon>
        <taxon>Silene</taxon>
        <taxon>Silene subgen. Behenantha</taxon>
        <taxon>Silene sect. Melandrium</taxon>
    </lineage>
</organism>
<feature type="non-terminal residue" evidence="2">
    <location>
        <position position="1"/>
    </location>
</feature>
<dbReference type="AlphaFoldDB" id="G5DX57"/>
<evidence type="ECO:0000313" key="2">
    <source>
        <dbReference type="EMBL" id="AEL99104.1"/>
    </source>
</evidence>